<feature type="region of interest" description="Disordered" evidence="11">
    <location>
        <begin position="378"/>
        <end position="544"/>
    </location>
</feature>
<evidence type="ECO:0000256" key="5">
    <source>
        <dbReference type="ARBA" id="ARBA00022777"/>
    </source>
</evidence>
<evidence type="ECO:0000256" key="2">
    <source>
        <dbReference type="ARBA" id="ARBA00022527"/>
    </source>
</evidence>
<dbReference type="PROSITE" id="PS00107">
    <property type="entry name" value="PROTEIN_KINASE_ATP"/>
    <property type="match status" value="1"/>
</dbReference>
<feature type="domain" description="Protein kinase" evidence="12">
    <location>
        <begin position="21"/>
        <end position="310"/>
    </location>
</feature>
<dbReference type="EMBL" id="NETL01000019">
    <property type="protein sequence ID" value="OTN67804.1"/>
    <property type="molecule type" value="Genomic_DNA"/>
</dbReference>
<dbReference type="FunFam" id="3.30.200.20:FF:000166">
    <property type="entry name" value="Mitogen-activated protein kinase"/>
    <property type="match status" value="1"/>
</dbReference>
<dbReference type="SMART" id="SM00220">
    <property type="entry name" value="S_TKc"/>
    <property type="match status" value="1"/>
</dbReference>
<dbReference type="InterPro" id="IPR011009">
    <property type="entry name" value="Kinase-like_dom_sf"/>
</dbReference>
<dbReference type="Pfam" id="PF00069">
    <property type="entry name" value="Pkinase"/>
    <property type="match status" value="1"/>
</dbReference>
<keyword evidence="5 10" id="KW-0418">Kinase</keyword>
<comment type="catalytic activity">
    <reaction evidence="7 10">
        <text>L-threonyl-[protein] + ATP = O-phospho-L-threonyl-[protein] + ADP + H(+)</text>
        <dbReference type="Rhea" id="RHEA:46608"/>
        <dbReference type="Rhea" id="RHEA-COMP:11060"/>
        <dbReference type="Rhea" id="RHEA-COMP:11605"/>
        <dbReference type="ChEBI" id="CHEBI:15378"/>
        <dbReference type="ChEBI" id="CHEBI:30013"/>
        <dbReference type="ChEBI" id="CHEBI:30616"/>
        <dbReference type="ChEBI" id="CHEBI:61977"/>
        <dbReference type="ChEBI" id="CHEBI:456216"/>
        <dbReference type="EC" id="2.7.11.24"/>
    </reaction>
</comment>
<evidence type="ECO:0000259" key="12">
    <source>
        <dbReference type="PROSITE" id="PS50011"/>
    </source>
</evidence>
<comment type="activity regulation">
    <text evidence="10">Activated by threonine and tyrosine phosphorylation.</text>
</comment>
<dbReference type="Gene3D" id="3.30.200.20">
    <property type="entry name" value="Phosphorylase Kinase, domain 1"/>
    <property type="match status" value="1"/>
</dbReference>
<dbReference type="Gene3D" id="1.10.510.10">
    <property type="entry name" value="Transferase(Phosphotransferase) domain 1"/>
    <property type="match status" value="1"/>
</dbReference>
<dbReference type="InterPro" id="IPR008271">
    <property type="entry name" value="Ser/Thr_kinase_AS"/>
</dbReference>
<organism evidence="13 14">
    <name type="scientific">Plasmodium knowlesi</name>
    <dbReference type="NCBI Taxonomy" id="5850"/>
    <lineage>
        <taxon>Eukaryota</taxon>
        <taxon>Sar</taxon>
        <taxon>Alveolata</taxon>
        <taxon>Apicomplexa</taxon>
        <taxon>Aconoidasida</taxon>
        <taxon>Haemosporida</taxon>
        <taxon>Plasmodiidae</taxon>
        <taxon>Plasmodium</taxon>
        <taxon>Plasmodium (Plasmodium)</taxon>
    </lineage>
</organism>
<gene>
    <name evidence="13" type="primary">MAPK1</name>
    <name evidence="13" type="ORF">PKNOH_S05371800</name>
</gene>
<evidence type="ECO:0000256" key="9">
    <source>
        <dbReference type="PROSITE-ProRule" id="PRU10141"/>
    </source>
</evidence>
<evidence type="ECO:0000313" key="13">
    <source>
        <dbReference type="EMBL" id="OTN67804.1"/>
    </source>
</evidence>
<keyword evidence="3 10" id="KW-0808">Transferase</keyword>
<dbReference type="InterPro" id="IPR050117">
    <property type="entry name" value="MAPK"/>
</dbReference>
<dbReference type="PROSITE" id="PS00108">
    <property type="entry name" value="PROTEIN_KINASE_ST"/>
    <property type="match status" value="1"/>
</dbReference>
<evidence type="ECO:0000256" key="10">
    <source>
        <dbReference type="RuleBase" id="RU361165"/>
    </source>
</evidence>
<dbReference type="GO" id="GO:0106310">
    <property type="term" value="F:protein serine kinase activity"/>
    <property type="evidence" value="ECO:0007669"/>
    <property type="project" value="RHEA"/>
</dbReference>
<feature type="region of interest" description="Disordered" evidence="11">
    <location>
        <begin position="647"/>
        <end position="668"/>
    </location>
</feature>
<proteinExistence type="inferred from homology"/>
<dbReference type="PROSITE" id="PS50011">
    <property type="entry name" value="PROTEIN_KINASE_DOM"/>
    <property type="match status" value="1"/>
</dbReference>
<feature type="binding site" evidence="9">
    <location>
        <position position="51"/>
    </location>
    <ligand>
        <name>ATP</name>
        <dbReference type="ChEBI" id="CHEBI:30616"/>
    </ligand>
</feature>
<feature type="compositionally biased region" description="Basic and acidic residues" evidence="11">
    <location>
        <begin position="527"/>
        <end position="536"/>
    </location>
</feature>
<dbReference type="VEuPathDB" id="PlasmoDB:PKNOH_S05371800"/>
<evidence type="ECO:0000256" key="1">
    <source>
        <dbReference type="ARBA" id="ARBA00012411"/>
    </source>
</evidence>
<dbReference type="PANTHER" id="PTHR24055">
    <property type="entry name" value="MITOGEN-ACTIVATED PROTEIN KINASE"/>
    <property type="match status" value="1"/>
</dbReference>
<feature type="compositionally biased region" description="Basic and acidic residues" evidence="11">
    <location>
        <begin position="451"/>
        <end position="475"/>
    </location>
</feature>
<feature type="compositionally biased region" description="Basic residues" evidence="11">
    <location>
        <begin position="653"/>
        <end position="667"/>
    </location>
</feature>
<comment type="cofactor">
    <cofactor evidence="10">
        <name>Mg(2+)</name>
        <dbReference type="ChEBI" id="CHEBI:18420"/>
    </cofactor>
</comment>
<dbReference type="AlphaFoldDB" id="A0A1Y3DT37"/>
<reference evidence="13 14" key="1">
    <citation type="submission" date="2017-05" db="EMBL/GenBank/DDBJ databases">
        <title>PacBio assembly of a Plasmodium knowlesi genome sequence with Hi-C correction and manual annotation of the SICAvar gene family.</title>
        <authorList>
            <person name="Lapp S.A."/>
            <person name="Geraldo J.A."/>
            <person name="Chien J.-T."/>
            <person name="Ay F."/>
            <person name="Pakala S.B."/>
            <person name="Batugedara G."/>
            <person name="Humphrey J.C."/>
            <person name="Debarry J.D."/>
            <person name="Le Roch K.G."/>
            <person name="Galinski M.R."/>
            <person name="Kissinger J.C."/>
        </authorList>
    </citation>
    <scope>NUCLEOTIDE SEQUENCE [LARGE SCALE GENOMIC DNA]</scope>
    <source>
        <strain evidence="14">Malayan Strain Pk1 (A+)</strain>
    </source>
</reference>
<evidence type="ECO:0000256" key="11">
    <source>
        <dbReference type="SAM" id="MobiDB-lite"/>
    </source>
</evidence>
<evidence type="ECO:0000256" key="3">
    <source>
        <dbReference type="ARBA" id="ARBA00022679"/>
    </source>
</evidence>
<comment type="caution">
    <text evidence="13">The sequence shown here is derived from an EMBL/GenBank/DDBJ whole genome shotgun (WGS) entry which is preliminary data.</text>
</comment>
<dbReference type="PROSITE" id="PS01351">
    <property type="entry name" value="MAPK"/>
    <property type="match status" value="1"/>
</dbReference>
<dbReference type="InterPro" id="IPR017441">
    <property type="entry name" value="Protein_kinase_ATP_BS"/>
</dbReference>
<dbReference type="SUPFAM" id="SSF56112">
    <property type="entry name" value="Protein kinase-like (PK-like)"/>
    <property type="match status" value="1"/>
</dbReference>
<evidence type="ECO:0000256" key="6">
    <source>
        <dbReference type="ARBA" id="ARBA00022840"/>
    </source>
</evidence>
<name>A0A1Y3DT37_PLAKN</name>
<keyword evidence="10" id="KW-0460">Magnesium</keyword>
<dbReference type="GO" id="GO:0005524">
    <property type="term" value="F:ATP binding"/>
    <property type="evidence" value="ECO:0007669"/>
    <property type="project" value="UniProtKB-UniRule"/>
</dbReference>
<evidence type="ECO:0000256" key="4">
    <source>
        <dbReference type="ARBA" id="ARBA00022741"/>
    </source>
</evidence>
<accession>A0A1Y3DT37</accession>
<dbReference type="CDD" id="cd07852">
    <property type="entry name" value="STKc_MAPK15-like"/>
    <property type="match status" value="1"/>
</dbReference>
<protein>
    <recommendedName>
        <fullName evidence="1 10">Mitogen-activated protein kinase</fullName>
        <ecNumber evidence="1 10">2.7.11.24</ecNumber>
    </recommendedName>
</protein>
<keyword evidence="6 9" id="KW-0067">ATP-binding</keyword>
<feature type="compositionally biased region" description="Basic and acidic residues" evidence="11">
    <location>
        <begin position="503"/>
        <end position="520"/>
    </location>
</feature>
<feature type="compositionally biased region" description="Polar residues" evidence="11">
    <location>
        <begin position="408"/>
        <end position="425"/>
    </location>
</feature>
<dbReference type="InterPro" id="IPR003527">
    <property type="entry name" value="MAP_kinase_CS"/>
</dbReference>
<dbReference type="GO" id="GO:0004707">
    <property type="term" value="F:MAP kinase activity"/>
    <property type="evidence" value="ECO:0007669"/>
    <property type="project" value="UniProtKB-EC"/>
</dbReference>
<dbReference type="Proteomes" id="UP000195012">
    <property type="component" value="Unassembled WGS sequence"/>
</dbReference>
<feature type="compositionally biased region" description="Basic and acidic residues" evidence="11">
    <location>
        <begin position="388"/>
        <end position="407"/>
    </location>
</feature>
<comment type="catalytic activity">
    <reaction evidence="8">
        <text>L-seryl-[protein] + ATP = O-phospho-L-seryl-[protein] + ADP + H(+)</text>
        <dbReference type="Rhea" id="RHEA:17989"/>
        <dbReference type="Rhea" id="RHEA-COMP:9863"/>
        <dbReference type="Rhea" id="RHEA-COMP:11604"/>
        <dbReference type="ChEBI" id="CHEBI:15378"/>
        <dbReference type="ChEBI" id="CHEBI:29999"/>
        <dbReference type="ChEBI" id="CHEBI:30616"/>
        <dbReference type="ChEBI" id="CHEBI:83421"/>
        <dbReference type="ChEBI" id="CHEBI:456216"/>
        <dbReference type="EC" id="2.7.11.24"/>
    </reaction>
</comment>
<dbReference type="InterPro" id="IPR000719">
    <property type="entry name" value="Prot_kinase_dom"/>
</dbReference>
<keyword evidence="2 10" id="KW-0723">Serine/threonine-protein kinase</keyword>
<keyword evidence="4 9" id="KW-0547">Nucleotide-binding</keyword>
<dbReference type="OrthoDB" id="192887at2759"/>
<sequence length="692" mass="79157">MKKEGQQSKDEQVDECVLKKYDIVRKIGKGAYGIVYKAKCKRNRKIVAVKKIFGAFQNSTDAQRTFREIMFLYQLNGHDNIITLMDVIKAKNDNDIYLVFDYMETDLHEVIKADLLEEIHKRYIIYQLLRALKYIHSGMLLHRDIKPSNILLNSECHIKVGDFGLARSISTELSENKIPVLTDYVATRWYRAPEILLGSTNYTEGVDMWSLGCIMAELLLGRPLFRGNSTMNQLEKIIQLIGKPTKKDMEDIKSPFTDTIISSFVDIKRKNFSDIFSKASVEALDLLKQLLQFNPTKRISAENALKHKYVEQFHSIIDEPVCRHIITIPVDDSTKYRVSFYRNIVYYDIMRRKKYHPGGRSFEGSGKSAGQVADHVREPADTPLHQNITKDESPGKPRQQDQQKEETIPSSSSTNKGNMQSTTPPQMEEDGTRITSHRGKCAPKIRSTQSIHDEKSTKRQPKKSDKRERAAERRNGNATAHPNEKHYYEVPGEGKTGNAHDGYLYKEMRNAQGESREIRTKTSNGDATRKLHEWSNERGQVVASATSVNVTRRNDDKGGSMGERRVDAKTANVIRGERMVRIVNRTTGRMVRSHFVNAADVEAVKHDHPRIQSITPQKKETVKWRKRGGDAGAMAKRVDFCGAHCHDVTGKRSSPKKKKKKKKKVHRNNVLPSYTTYRQNCSFAFSLFTFPF</sequence>
<dbReference type="VEuPathDB" id="PlasmoDB:PKNH_1327200"/>
<comment type="similarity">
    <text evidence="10">Belongs to the protein kinase superfamily. Ser/Thr protein kinase family. MAP kinase subfamily.</text>
</comment>
<evidence type="ECO:0000256" key="7">
    <source>
        <dbReference type="ARBA" id="ARBA00047592"/>
    </source>
</evidence>
<dbReference type="OMA" id="KCAPKIR"/>
<dbReference type="FunFam" id="1.10.510.10:FF:000238">
    <property type="entry name" value="Mitogen-activated protein kinase"/>
    <property type="match status" value="1"/>
</dbReference>
<dbReference type="EC" id="2.7.11.24" evidence="1 10"/>
<evidence type="ECO:0000256" key="8">
    <source>
        <dbReference type="ARBA" id="ARBA00048312"/>
    </source>
</evidence>
<evidence type="ECO:0000313" key="14">
    <source>
        <dbReference type="Proteomes" id="UP000195012"/>
    </source>
</evidence>
<dbReference type="eggNOG" id="KOG0660">
    <property type="taxonomic scope" value="Eukaryota"/>
</dbReference>